<dbReference type="Proteomes" id="UP000002320">
    <property type="component" value="Unassembled WGS sequence"/>
</dbReference>
<sequence length="263" mass="29880">MLSEAFHENHFKLTKPKLSSLFKPSGEEKERKKSVSASATIAIVCKVENEPKNTFCRSKNWITVDRFRPGQPNIAIDVGNLMPLAVSKSRKILLTQKPAFIPHHSDFGIRSANSRSSASLNQQQCRQKGRTTHRRRRRLRLNHVMHFHHSSPPTTNQRLLLQHFADVTKLGGFGEGSFGGEKANIKRMVKHKISLLETVWTLWGGGGRESSSLRDRDYFASMDGRKLRTQFNIKMSIQTGVVTLFKGFEGKIASQFRAPARWK</sequence>
<dbReference type="AlphaFoldDB" id="B0X6U8"/>
<dbReference type="HOGENOM" id="CLU_1058668_0_0_1"/>
<gene>
    <name evidence="3" type="primary">6048451</name>
    <name evidence="2" type="ORF">CpipJ_CPIJ014862</name>
</gene>
<accession>B0X6U8</accession>
<evidence type="ECO:0000313" key="2">
    <source>
        <dbReference type="EMBL" id="EDS41619.1"/>
    </source>
</evidence>
<name>B0X6U8_CULQU</name>
<keyword evidence="4" id="KW-1185">Reference proteome</keyword>
<dbReference type="KEGG" id="cqu:CpipJ_CPIJ014862"/>
<feature type="compositionally biased region" description="Low complexity" evidence="1">
    <location>
        <begin position="111"/>
        <end position="123"/>
    </location>
</feature>
<proteinExistence type="predicted"/>
<evidence type="ECO:0000313" key="4">
    <source>
        <dbReference type="Proteomes" id="UP000002320"/>
    </source>
</evidence>
<dbReference type="VEuPathDB" id="VectorBase:CPIJ014862"/>
<reference evidence="3" key="2">
    <citation type="submission" date="2020-05" db="UniProtKB">
        <authorList>
            <consortium name="EnsemblMetazoa"/>
        </authorList>
    </citation>
    <scope>IDENTIFICATION</scope>
    <source>
        <strain evidence="3">JHB</strain>
    </source>
</reference>
<organism>
    <name type="scientific">Culex quinquefasciatus</name>
    <name type="common">Southern house mosquito</name>
    <name type="synonym">Culex pungens</name>
    <dbReference type="NCBI Taxonomy" id="7176"/>
    <lineage>
        <taxon>Eukaryota</taxon>
        <taxon>Metazoa</taxon>
        <taxon>Ecdysozoa</taxon>
        <taxon>Arthropoda</taxon>
        <taxon>Hexapoda</taxon>
        <taxon>Insecta</taxon>
        <taxon>Pterygota</taxon>
        <taxon>Neoptera</taxon>
        <taxon>Endopterygota</taxon>
        <taxon>Diptera</taxon>
        <taxon>Nematocera</taxon>
        <taxon>Culicoidea</taxon>
        <taxon>Culicidae</taxon>
        <taxon>Culicinae</taxon>
        <taxon>Culicini</taxon>
        <taxon>Culex</taxon>
        <taxon>Culex</taxon>
    </lineage>
</organism>
<dbReference type="EMBL" id="DS232424">
    <property type="protein sequence ID" value="EDS41619.1"/>
    <property type="molecule type" value="Genomic_DNA"/>
</dbReference>
<protein>
    <submittedName>
        <fullName evidence="2 3">Uncharacterized protein</fullName>
    </submittedName>
</protein>
<feature type="region of interest" description="Disordered" evidence="1">
    <location>
        <begin position="111"/>
        <end position="135"/>
    </location>
</feature>
<dbReference type="InParanoid" id="B0X6U8"/>
<reference evidence="2" key="1">
    <citation type="submission" date="2007-03" db="EMBL/GenBank/DDBJ databases">
        <title>Annotation of Culex pipiens quinquefasciatus.</title>
        <authorList>
            <consortium name="The Broad Institute Genome Sequencing Platform"/>
            <person name="Atkinson P.W."/>
            <person name="Hemingway J."/>
            <person name="Christensen B.M."/>
            <person name="Higgs S."/>
            <person name="Kodira C."/>
            <person name="Hannick L."/>
            <person name="Megy K."/>
            <person name="O'Leary S."/>
            <person name="Pearson M."/>
            <person name="Haas B.J."/>
            <person name="Mauceli E."/>
            <person name="Wortman J.R."/>
            <person name="Lee N.H."/>
            <person name="Guigo R."/>
            <person name="Stanke M."/>
            <person name="Alvarado L."/>
            <person name="Amedeo P."/>
            <person name="Antoine C.H."/>
            <person name="Arensburger P."/>
            <person name="Bidwell S.L."/>
            <person name="Crawford M."/>
            <person name="Camaro F."/>
            <person name="Devon K."/>
            <person name="Engels R."/>
            <person name="Hammond M."/>
            <person name="Howarth C."/>
            <person name="Koehrsen M."/>
            <person name="Lawson D."/>
            <person name="Montgomery P."/>
            <person name="Nene V."/>
            <person name="Nusbaum C."/>
            <person name="Puiu D."/>
            <person name="Romero-Severson J."/>
            <person name="Severson D.W."/>
            <person name="Shumway M."/>
            <person name="Sisk P."/>
            <person name="Stolte C."/>
            <person name="Zeng Q."/>
            <person name="Eisenstadt E."/>
            <person name="Fraser-Liggett C."/>
            <person name="Strausberg R."/>
            <person name="Galagan J."/>
            <person name="Birren B."/>
            <person name="Collins F.H."/>
        </authorList>
    </citation>
    <scope>NUCLEOTIDE SEQUENCE [LARGE SCALE GENOMIC DNA]</scope>
    <source>
        <strain evidence="2">JHB</strain>
    </source>
</reference>
<evidence type="ECO:0000256" key="1">
    <source>
        <dbReference type="SAM" id="MobiDB-lite"/>
    </source>
</evidence>
<evidence type="ECO:0000313" key="3">
    <source>
        <dbReference type="EnsemblMetazoa" id="CPIJ014862-PA"/>
    </source>
</evidence>
<dbReference type="EnsemblMetazoa" id="CPIJ014862-RA">
    <property type="protein sequence ID" value="CPIJ014862-PA"/>
    <property type="gene ID" value="CPIJ014862"/>
</dbReference>